<reference evidence="3 4" key="1">
    <citation type="submission" date="2020-07" db="EMBL/GenBank/DDBJ databases">
        <title>Sequencing the genomes of 1000 actinobacteria strains.</title>
        <authorList>
            <person name="Klenk H.-P."/>
        </authorList>
    </citation>
    <scope>NUCLEOTIDE SEQUENCE [LARGE SCALE GENOMIC DNA]</scope>
    <source>
        <strain evidence="3 4">CXB654</strain>
    </source>
</reference>
<name>A0A852U0G6_9ACTN</name>
<accession>A0A852U0G6</accession>
<gene>
    <name evidence="3" type="ORF">HDA32_004808</name>
</gene>
<feature type="transmembrane region" description="Helical" evidence="2">
    <location>
        <begin position="200"/>
        <end position="219"/>
    </location>
</feature>
<dbReference type="GO" id="GO:0016780">
    <property type="term" value="F:phosphotransferase activity, for other substituted phosphate groups"/>
    <property type="evidence" value="ECO:0007669"/>
    <property type="project" value="InterPro"/>
</dbReference>
<evidence type="ECO:0000313" key="3">
    <source>
        <dbReference type="EMBL" id="NYE49688.1"/>
    </source>
</evidence>
<comment type="caution">
    <text evidence="3">The sequence shown here is derived from an EMBL/GenBank/DDBJ whole genome shotgun (WGS) entry which is preliminary data.</text>
</comment>
<feature type="transmembrane region" description="Helical" evidence="2">
    <location>
        <begin position="58"/>
        <end position="91"/>
    </location>
</feature>
<proteinExistence type="predicted"/>
<keyword evidence="2" id="KW-0472">Membrane</keyword>
<dbReference type="GO" id="GO:0008654">
    <property type="term" value="P:phospholipid biosynthetic process"/>
    <property type="evidence" value="ECO:0007669"/>
    <property type="project" value="InterPro"/>
</dbReference>
<keyword evidence="2" id="KW-1133">Transmembrane helix</keyword>
<evidence type="ECO:0000256" key="2">
    <source>
        <dbReference type="SAM" id="Phobius"/>
    </source>
</evidence>
<dbReference type="InterPro" id="IPR000462">
    <property type="entry name" value="CDP-OH_P_trans"/>
</dbReference>
<dbReference type="EMBL" id="JACCCC010000001">
    <property type="protein sequence ID" value="NYE49688.1"/>
    <property type="molecule type" value="Genomic_DNA"/>
</dbReference>
<keyword evidence="2" id="KW-0812">Transmembrane</keyword>
<dbReference type="Gene3D" id="1.20.120.1760">
    <property type="match status" value="1"/>
</dbReference>
<keyword evidence="4" id="KW-1185">Reference proteome</keyword>
<protein>
    <submittedName>
        <fullName evidence="3">Phosphatidylglycerophosphate synthase</fullName>
    </submittedName>
</protein>
<dbReference type="InterPro" id="IPR043130">
    <property type="entry name" value="CDP-OH_PTrfase_TM_dom"/>
</dbReference>
<evidence type="ECO:0000256" key="1">
    <source>
        <dbReference type="SAM" id="MobiDB-lite"/>
    </source>
</evidence>
<organism evidence="3 4">
    <name type="scientific">Spinactinospora alkalitolerans</name>
    <dbReference type="NCBI Taxonomy" id="687207"/>
    <lineage>
        <taxon>Bacteria</taxon>
        <taxon>Bacillati</taxon>
        <taxon>Actinomycetota</taxon>
        <taxon>Actinomycetes</taxon>
        <taxon>Streptosporangiales</taxon>
        <taxon>Nocardiopsidaceae</taxon>
        <taxon>Spinactinospora</taxon>
    </lineage>
</organism>
<sequence length="258" mass="27145">MNMSKPSVAEVRAGGQPEGIKERRNEEHWAGRLYMRDVSPYVSTVFVRMGVPPNPITYLMMAFGVLAGVVLAFGGLWSAVLAAVLVQVYLLLDCSDGEVARFTGRTSVAGIYLDRIGHYLAEIALLIGLGIRAQGGFEAGGWVIAGMAAALGAALIKVETDNVVVARAKAGLGEHVSEAAMQPRSAGLGLARKAASALRFHRLIQAVELSLVVVVIAIVDAVRGDLLATQVLTAACVAVAALQTVLHLVSVLASRRLH</sequence>
<feature type="region of interest" description="Disordered" evidence="1">
    <location>
        <begin position="1"/>
        <end position="20"/>
    </location>
</feature>
<dbReference type="AlphaFoldDB" id="A0A852U0G6"/>
<dbReference type="Proteomes" id="UP000589036">
    <property type="component" value="Unassembled WGS sequence"/>
</dbReference>
<dbReference type="GO" id="GO:0016020">
    <property type="term" value="C:membrane"/>
    <property type="evidence" value="ECO:0007669"/>
    <property type="project" value="InterPro"/>
</dbReference>
<feature type="transmembrane region" description="Helical" evidence="2">
    <location>
        <begin position="231"/>
        <end position="253"/>
    </location>
</feature>
<dbReference type="Pfam" id="PF01066">
    <property type="entry name" value="CDP-OH_P_transf"/>
    <property type="match status" value="1"/>
</dbReference>
<evidence type="ECO:0000313" key="4">
    <source>
        <dbReference type="Proteomes" id="UP000589036"/>
    </source>
</evidence>